<feature type="transmembrane region" description="Helical" evidence="1">
    <location>
        <begin position="12"/>
        <end position="31"/>
    </location>
</feature>
<feature type="domain" description="DUF4340" evidence="2">
    <location>
        <begin position="272"/>
        <end position="416"/>
    </location>
</feature>
<evidence type="ECO:0000256" key="1">
    <source>
        <dbReference type="SAM" id="Phobius"/>
    </source>
</evidence>
<keyword evidence="4" id="KW-1185">Reference proteome</keyword>
<reference evidence="3 4" key="1">
    <citation type="submission" date="2016-10" db="EMBL/GenBank/DDBJ databases">
        <authorList>
            <person name="de Groot N.N."/>
        </authorList>
    </citation>
    <scope>NUCLEOTIDE SEQUENCE [LARGE SCALE GENOMIC DNA]</scope>
    <source>
        <strain evidence="3 4">CGMCC 1.5012</strain>
    </source>
</reference>
<keyword evidence="1" id="KW-0472">Membrane</keyword>
<dbReference type="OrthoDB" id="1841462at2"/>
<protein>
    <recommendedName>
        <fullName evidence="2">DUF4340 domain-containing protein</fullName>
    </recommendedName>
</protein>
<dbReference type="EMBL" id="FNID01000028">
    <property type="protein sequence ID" value="SDN69210.1"/>
    <property type="molecule type" value="Genomic_DNA"/>
</dbReference>
<gene>
    <name evidence="3" type="ORF">SAMN05192585_12833</name>
</gene>
<feature type="domain" description="DUF4340" evidence="2">
    <location>
        <begin position="104"/>
        <end position="200"/>
    </location>
</feature>
<evidence type="ECO:0000259" key="2">
    <source>
        <dbReference type="Pfam" id="PF14238"/>
    </source>
</evidence>
<dbReference type="RefSeq" id="WP_092641716.1">
    <property type="nucleotide sequence ID" value="NZ_FNID01000028.1"/>
</dbReference>
<evidence type="ECO:0000313" key="3">
    <source>
        <dbReference type="EMBL" id="SDN69210.1"/>
    </source>
</evidence>
<accession>A0A1H0DGC1</accession>
<sequence length="502" mass="53848">MSGKKLGKKPLTLIIGIVVLLLLAGLMVYLLKTPADKNASSSAASSEGPTILGKTVKDIKSVDVVNETGSFTISKSGENYTVTNFLAPGATEVNTLSAAKFSSSVIASAVESLTTMTSGGTVEDGTKNLALYGLDKPAATLKINFNDGKSFALDVGKEAPDNINYYVLDKQANKVLLIANTSMAISKNAKETYADTTLFPTAESVMPASSDASSSNSQAKPTVKQFTFGGTLRPEPVVLEQKPATEAKNEKSALTDSGFRVVSPKNRIAGLNPVSKTEQAMWGVTASSTYAVAPTPEQLAETGLAEPYSTMKVVYEGGQAELKLGKQTAEGYYCQTSLSDAIFVVAKSSVPWAEYTAFDFYDKFTIIPNIKDVSALTIDVNGKSYRFEIGHDKSDDTKIIVKQAGKDVNDEAFRSLYRLCIGAAGESILTEQPTTPAVMKFTYEYVDTSRKADVLEFKAINERQLGLIVNGQGDFAIRSIYMDKVIASIDPVLKGEKIETEW</sequence>
<dbReference type="STRING" id="258515.SAMN05192585_12833"/>
<dbReference type="Proteomes" id="UP000199182">
    <property type="component" value="Unassembled WGS sequence"/>
</dbReference>
<organism evidence="3 4">
    <name type="scientific">Acetanaerobacterium elongatum</name>
    <dbReference type="NCBI Taxonomy" id="258515"/>
    <lineage>
        <taxon>Bacteria</taxon>
        <taxon>Bacillati</taxon>
        <taxon>Bacillota</taxon>
        <taxon>Clostridia</taxon>
        <taxon>Eubacteriales</taxon>
        <taxon>Oscillospiraceae</taxon>
        <taxon>Acetanaerobacterium</taxon>
    </lineage>
</organism>
<dbReference type="InterPro" id="IPR025641">
    <property type="entry name" value="DUF4340"/>
</dbReference>
<proteinExistence type="predicted"/>
<dbReference type="AlphaFoldDB" id="A0A1H0DGC1"/>
<keyword evidence="1" id="KW-1133">Transmembrane helix</keyword>
<keyword evidence="1" id="KW-0812">Transmembrane</keyword>
<name>A0A1H0DGC1_9FIRM</name>
<dbReference type="Pfam" id="PF14238">
    <property type="entry name" value="DUF4340"/>
    <property type="match status" value="2"/>
</dbReference>
<evidence type="ECO:0000313" key="4">
    <source>
        <dbReference type="Proteomes" id="UP000199182"/>
    </source>
</evidence>